<dbReference type="InterPro" id="IPR001763">
    <property type="entry name" value="Rhodanese-like_dom"/>
</dbReference>
<dbReference type="PANTHER" id="PTHR43031:SF17">
    <property type="entry name" value="SULFURTRANSFERASE YTWF-RELATED"/>
    <property type="match status" value="1"/>
</dbReference>
<name>A0A4Y1ZCP0_9BACL</name>
<dbReference type="PANTHER" id="PTHR43031">
    <property type="entry name" value="FAD-DEPENDENT OXIDOREDUCTASE"/>
    <property type="match status" value="1"/>
</dbReference>
<comment type="caution">
    <text evidence="2">The sequence shown here is derived from an EMBL/GenBank/DDBJ whole genome shotgun (WGS) entry which is preliminary data.</text>
</comment>
<evidence type="ECO:0000259" key="1">
    <source>
        <dbReference type="PROSITE" id="PS50206"/>
    </source>
</evidence>
<dbReference type="SMART" id="SM00450">
    <property type="entry name" value="RHOD"/>
    <property type="match status" value="1"/>
</dbReference>
<protein>
    <submittedName>
        <fullName evidence="2">Rhodanese-like domain protein</fullName>
    </submittedName>
</protein>
<gene>
    <name evidence="2" type="ORF">NBRC111894_2379</name>
</gene>
<dbReference type="InterPro" id="IPR050229">
    <property type="entry name" value="GlpE_sulfurtransferase"/>
</dbReference>
<dbReference type="CDD" id="cd00158">
    <property type="entry name" value="RHOD"/>
    <property type="match status" value="1"/>
</dbReference>
<feature type="domain" description="Rhodanese" evidence="1">
    <location>
        <begin position="37"/>
        <end position="117"/>
    </location>
</feature>
<accession>A0A4Y1ZCP0</accession>
<proteinExistence type="predicted"/>
<evidence type="ECO:0000313" key="2">
    <source>
        <dbReference type="EMBL" id="GAY76825.1"/>
    </source>
</evidence>
<dbReference type="InterPro" id="IPR036873">
    <property type="entry name" value="Rhodanese-like_dom_sf"/>
</dbReference>
<evidence type="ECO:0000313" key="3">
    <source>
        <dbReference type="Proteomes" id="UP000319716"/>
    </source>
</evidence>
<dbReference type="PROSITE" id="PS50206">
    <property type="entry name" value="RHODANESE_3"/>
    <property type="match status" value="1"/>
</dbReference>
<dbReference type="Gene3D" id="3.40.250.10">
    <property type="entry name" value="Rhodanese-like domain"/>
    <property type="match status" value="1"/>
</dbReference>
<sequence>MNRMAKRGKVDMNCLFFCKPKITKISTSELKEAYLPNKKGKYFLDVRTKPEFSSRSIPGFINIPLQTLHNHLNKIPKEKEVVVICQSGMRSSVACKLLKKAGYEKVTNVRGGMNRWV</sequence>
<dbReference type="EMBL" id="BEXB01000018">
    <property type="protein sequence ID" value="GAY76825.1"/>
    <property type="molecule type" value="Genomic_DNA"/>
</dbReference>
<organism evidence="2 3">
    <name type="scientific">Sporolactobacillus inulinus</name>
    <dbReference type="NCBI Taxonomy" id="2078"/>
    <lineage>
        <taxon>Bacteria</taxon>
        <taxon>Bacillati</taxon>
        <taxon>Bacillota</taxon>
        <taxon>Bacilli</taxon>
        <taxon>Bacillales</taxon>
        <taxon>Sporolactobacillaceae</taxon>
        <taxon>Sporolactobacillus</taxon>
    </lineage>
</organism>
<dbReference type="SUPFAM" id="SSF52821">
    <property type="entry name" value="Rhodanese/Cell cycle control phosphatase"/>
    <property type="match status" value="1"/>
</dbReference>
<dbReference type="Proteomes" id="UP000319716">
    <property type="component" value="Unassembled WGS sequence"/>
</dbReference>
<dbReference type="AlphaFoldDB" id="A0A4Y1ZCP0"/>
<reference evidence="2 3" key="1">
    <citation type="submission" date="2017-11" db="EMBL/GenBank/DDBJ databases">
        <title>Draft Genome Sequence of Sporolactobacillus inulinus NBRC 111894 Isolated from Koso, a Japanese Sugar-Vegetable Fermented Beverage.</title>
        <authorList>
            <person name="Chiou T.Y."/>
            <person name="Oshima K."/>
            <person name="Suda W."/>
            <person name="Hattori M."/>
            <person name="Takahashi T."/>
        </authorList>
    </citation>
    <scope>NUCLEOTIDE SEQUENCE [LARGE SCALE GENOMIC DNA]</scope>
    <source>
        <strain evidence="2 3">NBRC111894</strain>
    </source>
</reference>
<dbReference type="Pfam" id="PF00581">
    <property type="entry name" value="Rhodanese"/>
    <property type="match status" value="1"/>
</dbReference>